<dbReference type="EMBL" id="CP094669">
    <property type="protein sequence ID" value="UOG74932.1"/>
    <property type="molecule type" value="Genomic_DNA"/>
</dbReference>
<accession>A0ABY4CY02</accession>
<protein>
    <submittedName>
        <fullName evidence="1">Energy transducer TonB</fullName>
    </submittedName>
</protein>
<name>A0ABY4CY02_9BACT</name>
<dbReference type="Proteomes" id="UP000831113">
    <property type="component" value="Chromosome"/>
</dbReference>
<proteinExistence type="predicted"/>
<keyword evidence="2" id="KW-1185">Reference proteome</keyword>
<organism evidence="1 2">
    <name type="scientific">Hymenobacter tibetensis</name>
    <dbReference type="NCBI Taxonomy" id="497967"/>
    <lineage>
        <taxon>Bacteria</taxon>
        <taxon>Pseudomonadati</taxon>
        <taxon>Bacteroidota</taxon>
        <taxon>Cytophagia</taxon>
        <taxon>Cytophagales</taxon>
        <taxon>Hymenobacteraceae</taxon>
        <taxon>Hymenobacter</taxon>
    </lineage>
</organism>
<evidence type="ECO:0000313" key="2">
    <source>
        <dbReference type="Proteomes" id="UP000831113"/>
    </source>
</evidence>
<dbReference type="RefSeq" id="WP_243798638.1">
    <property type="nucleotide sequence ID" value="NZ_CP094669.1"/>
</dbReference>
<gene>
    <name evidence="1" type="ORF">MTX78_22800</name>
</gene>
<sequence>MVLNNLSTRAGEQLLETGGMLQLEASSTSGQICALREGVQLLLRMPTSRPQPDMQLFKGIKTTSSEQLDWQAPRPQAVVGLMESTDIQPPKFVGGSGVLRQQLRKGIDYAPSLRRQLKAMRPSKPNRRELRRLSRNLGQPVLAVMHVRITIAENGQVLTPEAQGGVYSSDLQAEVLSAVRALPRWSPARWLGVATPSTCTITVRFTANGKILVDDYYDKLEAIRQLKAADFVQAFERQFTGSTLSQASTGGISNYLFSAAQLGWINCDRFINSSEPLITFAVSEDDADTDIKLVFKNKRSVLAGERVGFQTRFRSVPQNEPATIIAIKQRNGTTYLASLETILSDRTEENLAFRPVSMVELKEEIARLEKK</sequence>
<dbReference type="Gene3D" id="3.30.1150.10">
    <property type="match status" value="1"/>
</dbReference>
<evidence type="ECO:0000313" key="1">
    <source>
        <dbReference type="EMBL" id="UOG74932.1"/>
    </source>
</evidence>
<reference evidence="1 2" key="1">
    <citation type="submission" date="2022-03" db="EMBL/GenBank/DDBJ databases">
        <title>Hymenobactersp. isolated from the air.</title>
        <authorList>
            <person name="Won M."/>
            <person name="Kwon S.-W."/>
        </authorList>
    </citation>
    <scope>NUCLEOTIDE SEQUENCE [LARGE SCALE GENOMIC DNA]</scope>
    <source>
        <strain evidence="1 2">KACC 21982</strain>
    </source>
</reference>